<evidence type="ECO:0000313" key="7">
    <source>
        <dbReference type="EMBL" id="CAK81071.1"/>
    </source>
</evidence>
<dbReference type="Proteomes" id="UP000000600">
    <property type="component" value="Unassembled WGS sequence"/>
</dbReference>
<evidence type="ECO:0000259" key="6">
    <source>
        <dbReference type="SMART" id="SM00415"/>
    </source>
</evidence>
<dbReference type="SUPFAM" id="SSF46785">
    <property type="entry name" value="Winged helix' DNA-binding domain"/>
    <property type="match status" value="1"/>
</dbReference>
<dbReference type="GO" id="GO:0003700">
    <property type="term" value="F:DNA-binding transcription factor activity"/>
    <property type="evidence" value="ECO:0007669"/>
    <property type="project" value="InterPro"/>
</dbReference>
<dbReference type="InterPro" id="IPR036390">
    <property type="entry name" value="WH_DNA-bd_sf"/>
</dbReference>
<dbReference type="HOGENOM" id="CLU_089138_0_0_1"/>
<protein>
    <recommendedName>
        <fullName evidence="6">HSF-type DNA-binding domain-containing protein</fullName>
    </recommendedName>
</protein>
<dbReference type="KEGG" id="ptm:GSPATT00015930001"/>
<accession>A0DDF4</accession>
<dbReference type="GeneID" id="5034253"/>
<evidence type="ECO:0000256" key="5">
    <source>
        <dbReference type="SAM" id="Coils"/>
    </source>
</evidence>
<comment type="subcellular location">
    <subcellularLocation>
        <location evidence="1">Nucleus</location>
    </subcellularLocation>
</comment>
<dbReference type="FunFam" id="1.10.10.10:FF:000592">
    <property type="entry name" value="Uncharacterized protein"/>
    <property type="match status" value="1"/>
</dbReference>
<reference evidence="7 8" key="1">
    <citation type="journal article" date="2006" name="Nature">
        <title>Global trends of whole-genome duplications revealed by the ciliate Paramecium tetraurelia.</title>
        <authorList>
            <consortium name="Genoscope"/>
            <person name="Aury J.-M."/>
            <person name="Jaillon O."/>
            <person name="Duret L."/>
            <person name="Noel B."/>
            <person name="Jubin C."/>
            <person name="Porcel B.M."/>
            <person name="Segurens B."/>
            <person name="Daubin V."/>
            <person name="Anthouard V."/>
            <person name="Aiach N."/>
            <person name="Arnaiz O."/>
            <person name="Billaut A."/>
            <person name="Beisson J."/>
            <person name="Blanc I."/>
            <person name="Bouhouche K."/>
            <person name="Camara F."/>
            <person name="Duharcourt S."/>
            <person name="Guigo R."/>
            <person name="Gogendeau D."/>
            <person name="Katinka M."/>
            <person name="Keller A.-M."/>
            <person name="Kissmehl R."/>
            <person name="Klotz C."/>
            <person name="Koll F."/>
            <person name="Le Moue A."/>
            <person name="Lepere C."/>
            <person name="Malinsky S."/>
            <person name="Nowacki M."/>
            <person name="Nowak J.K."/>
            <person name="Plattner H."/>
            <person name="Poulain J."/>
            <person name="Ruiz F."/>
            <person name="Serrano V."/>
            <person name="Zagulski M."/>
            <person name="Dessen P."/>
            <person name="Betermier M."/>
            <person name="Weissenbach J."/>
            <person name="Scarpelli C."/>
            <person name="Schachter V."/>
            <person name="Sperling L."/>
            <person name="Meyer E."/>
            <person name="Cohen J."/>
            <person name="Wincker P."/>
        </authorList>
    </citation>
    <scope>NUCLEOTIDE SEQUENCE [LARGE SCALE GENOMIC DNA]</scope>
    <source>
        <strain evidence="7 8">Stock d4-2</strain>
    </source>
</reference>
<evidence type="ECO:0000256" key="3">
    <source>
        <dbReference type="ARBA" id="ARBA00023242"/>
    </source>
</evidence>
<feature type="domain" description="HSF-type DNA-binding" evidence="6">
    <location>
        <begin position="5"/>
        <end position="98"/>
    </location>
</feature>
<evidence type="ECO:0000256" key="4">
    <source>
        <dbReference type="RuleBase" id="RU004020"/>
    </source>
</evidence>
<name>A0DDF4_PARTE</name>
<dbReference type="eggNOG" id="KOG0627">
    <property type="taxonomic scope" value="Eukaryota"/>
</dbReference>
<sequence length="286" mass="34339">MQQKKSPKFLDKLFDLLESEQYRFLRWSDDGKSFEVCDIKKLEKQILKVFYKQKSFASFIRQLNLYGFKRSKIRRNINVFAHRYFIQGEKYEYLQSRKQLINIISLNKLKVLEELSNQDNNLKHQIYEAEHQQLTETLKDLQNQQKQIQMKFNEQIHLQMQLKLRIIQIIHQINTHDITINIKAQHSYQLLCKVMQLIPNNEQHKEEFAIIRSICKVFNEFHLESMSSYLGSPNDRLTPLPFYLQDSSISLDFGSKQGQNQIYELLQNQATRIFQPSQVKQQQFMI</sequence>
<dbReference type="InterPro" id="IPR036388">
    <property type="entry name" value="WH-like_DNA-bd_sf"/>
</dbReference>
<dbReference type="AlphaFoldDB" id="A0DDF4"/>
<evidence type="ECO:0000256" key="2">
    <source>
        <dbReference type="ARBA" id="ARBA00023125"/>
    </source>
</evidence>
<evidence type="ECO:0000256" key="1">
    <source>
        <dbReference type="ARBA" id="ARBA00004123"/>
    </source>
</evidence>
<dbReference type="PANTHER" id="PTHR10015">
    <property type="entry name" value="HEAT SHOCK TRANSCRIPTION FACTOR"/>
    <property type="match status" value="1"/>
</dbReference>
<keyword evidence="3" id="KW-0539">Nucleus</keyword>
<organism evidence="7 8">
    <name type="scientific">Paramecium tetraurelia</name>
    <dbReference type="NCBI Taxonomy" id="5888"/>
    <lineage>
        <taxon>Eukaryota</taxon>
        <taxon>Sar</taxon>
        <taxon>Alveolata</taxon>
        <taxon>Ciliophora</taxon>
        <taxon>Intramacronucleata</taxon>
        <taxon>Oligohymenophorea</taxon>
        <taxon>Peniculida</taxon>
        <taxon>Parameciidae</taxon>
        <taxon>Paramecium</taxon>
    </lineage>
</organism>
<gene>
    <name evidence="7" type="ORF">GSPATT00015930001</name>
</gene>
<feature type="coiled-coil region" evidence="5">
    <location>
        <begin position="112"/>
        <end position="151"/>
    </location>
</feature>
<keyword evidence="5" id="KW-0175">Coiled coil</keyword>
<dbReference type="STRING" id="5888.A0DDF4"/>
<dbReference type="OrthoDB" id="60033at2759"/>
<evidence type="ECO:0000313" key="8">
    <source>
        <dbReference type="Proteomes" id="UP000000600"/>
    </source>
</evidence>
<dbReference type="GO" id="GO:0005634">
    <property type="term" value="C:nucleus"/>
    <property type="evidence" value="ECO:0007669"/>
    <property type="project" value="UniProtKB-SubCell"/>
</dbReference>
<dbReference type="GO" id="GO:0043565">
    <property type="term" value="F:sequence-specific DNA binding"/>
    <property type="evidence" value="ECO:0007669"/>
    <property type="project" value="InterPro"/>
</dbReference>
<dbReference type="PANTHER" id="PTHR10015:SF427">
    <property type="entry name" value="HEAT SHOCK FACTOR PROTEIN"/>
    <property type="match status" value="1"/>
</dbReference>
<dbReference type="RefSeq" id="XP_001448468.1">
    <property type="nucleotide sequence ID" value="XM_001448431.1"/>
</dbReference>
<dbReference type="Pfam" id="PF00447">
    <property type="entry name" value="HSF_DNA-bind"/>
    <property type="match status" value="1"/>
</dbReference>
<keyword evidence="8" id="KW-1185">Reference proteome</keyword>
<proteinExistence type="inferred from homology"/>
<dbReference type="Gene3D" id="1.10.10.10">
    <property type="entry name" value="Winged helix-like DNA-binding domain superfamily/Winged helix DNA-binding domain"/>
    <property type="match status" value="1"/>
</dbReference>
<dbReference type="EMBL" id="CT868385">
    <property type="protein sequence ID" value="CAK81071.1"/>
    <property type="molecule type" value="Genomic_DNA"/>
</dbReference>
<comment type="similarity">
    <text evidence="4">Belongs to the HSF family.</text>
</comment>
<dbReference type="SMART" id="SM00415">
    <property type="entry name" value="HSF"/>
    <property type="match status" value="1"/>
</dbReference>
<dbReference type="InterPro" id="IPR000232">
    <property type="entry name" value="HSF_DNA-bd"/>
</dbReference>
<dbReference type="InParanoid" id="A0DDF4"/>
<keyword evidence="2" id="KW-0238">DNA-binding</keyword>
<dbReference type="OMA" id="HQINTHD"/>